<evidence type="ECO:0000313" key="2">
    <source>
        <dbReference type="EMBL" id="KAG2238528.1"/>
    </source>
</evidence>
<reference evidence="2 3" key="1">
    <citation type="submission" date="2020-02" db="EMBL/GenBank/DDBJ databases">
        <authorList>
            <person name="Ma Q."/>
            <person name="Huang Y."/>
            <person name="Song X."/>
            <person name="Pei D."/>
        </authorList>
    </citation>
    <scope>NUCLEOTIDE SEQUENCE [LARGE SCALE GENOMIC DNA]</scope>
    <source>
        <strain evidence="2">Sxm20200214</strain>
        <tissue evidence="2">Leaf</tissue>
    </source>
</reference>
<accession>A0A8X7NUY4</accession>
<evidence type="ECO:0000256" key="1">
    <source>
        <dbReference type="SAM" id="MobiDB-lite"/>
    </source>
</evidence>
<feature type="compositionally biased region" description="Basic and acidic residues" evidence="1">
    <location>
        <begin position="16"/>
        <end position="34"/>
    </location>
</feature>
<organism evidence="2 3">
    <name type="scientific">Brassica carinata</name>
    <name type="common">Ethiopian mustard</name>
    <name type="synonym">Abyssinian cabbage</name>
    <dbReference type="NCBI Taxonomy" id="52824"/>
    <lineage>
        <taxon>Eukaryota</taxon>
        <taxon>Viridiplantae</taxon>
        <taxon>Streptophyta</taxon>
        <taxon>Embryophyta</taxon>
        <taxon>Tracheophyta</taxon>
        <taxon>Spermatophyta</taxon>
        <taxon>Magnoliopsida</taxon>
        <taxon>eudicotyledons</taxon>
        <taxon>Gunneridae</taxon>
        <taxon>Pentapetalae</taxon>
        <taxon>rosids</taxon>
        <taxon>malvids</taxon>
        <taxon>Brassicales</taxon>
        <taxon>Brassicaceae</taxon>
        <taxon>Brassiceae</taxon>
        <taxon>Brassica</taxon>
    </lineage>
</organism>
<keyword evidence="3" id="KW-1185">Reference proteome</keyword>
<protein>
    <submittedName>
        <fullName evidence="2">Uncharacterized protein</fullName>
    </submittedName>
</protein>
<comment type="caution">
    <text evidence="2">The sequence shown here is derived from an EMBL/GenBank/DDBJ whole genome shotgun (WGS) entry which is preliminary data.</text>
</comment>
<evidence type="ECO:0000313" key="3">
    <source>
        <dbReference type="Proteomes" id="UP000886595"/>
    </source>
</evidence>
<gene>
    <name evidence="2" type="ORF">Bca52824_092256</name>
</gene>
<proteinExistence type="predicted"/>
<dbReference type="Proteomes" id="UP000886595">
    <property type="component" value="Unassembled WGS sequence"/>
</dbReference>
<dbReference type="EMBL" id="JAAMPC010001618">
    <property type="protein sequence ID" value="KAG2238528.1"/>
    <property type="molecule type" value="Genomic_DNA"/>
</dbReference>
<feature type="region of interest" description="Disordered" evidence="1">
    <location>
        <begin position="1"/>
        <end position="87"/>
    </location>
</feature>
<dbReference type="AlphaFoldDB" id="A0A8X7NUY4"/>
<name>A0A8X7NUY4_BRACI</name>
<sequence>MEDNDENHMIMNPFKTPEKESEEHEEYEKFDIRKKPVKKNMEEEEDRKEIINYGEADGNEEISHGDVEAHGNEGIASAEDEEEFEERYEHEIDQSVADFVDEVYIGRNTIR</sequence>
<feature type="compositionally biased region" description="Basic and acidic residues" evidence="1">
    <location>
        <begin position="61"/>
        <end position="71"/>
    </location>
</feature>